<dbReference type="GO" id="GO:0016616">
    <property type="term" value="F:oxidoreductase activity, acting on the CH-OH group of donors, NAD or NADP as acceptor"/>
    <property type="evidence" value="ECO:0007669"/>
    <property type="project" value="InterPro"/>
</dbReference>
<dbReference type="InterPro" id="IPR028359">
    <property type="entry name" value="UDP_ManNAc/GlcNAc_DH"/>
</dbReference>
<dbReference type="SUPFAM" id="SSF52413">
    <property type="entry name" value="UDP-glucose/GDP-mannose dehydrogenase C-terminal domain"/>
    <property type="match status" value="1"/>
</dbReference>
<dbReference type="InterPro" id="IPR001732">
    <property type="entry name" value="UDP-Glc/GDP-Man_DH_N"/>
</dbReference>
<protein>
    <submittedName>
        <fullName evidence="6">UDP-N-acetyl-D-galactosamine dehydrogenase</fullName>
    </submittedName>
</protein>
<dbReference type="Pfam" id="PF03720">
    <property type="entry name" value="UDPG_MGDP_dh_C"/>
    <property type="match status" value="1"/>
</dbReference>
<accession>A0A1N6RE41</accession>
<organism evidence="6 7">
    <name type="scientific">Cellulosimicrobium aquatile</name>
    <dbReference type="NCBI Taxonomy" id="1612203"/>
    <lineage>
        <taxon>Bacteria</taxon>
        <taxon>Bacillati</taxon>
        <taxon>Actinomycetota</taxon>
        <taxon>Actinomycetes</taxon>
        <taxon>Micrococcales</taxon>
        <taxon>Promicromonosporaceae</taxon>
        <taxon>Cellulosimicrobium</taxon>
    </lineage>
</organism>
<evidence type="ECO:0000256" key="3">
    <source>
        <dbReference type="ARBA" id="ARBA00023027"/>
    </source>
</evidence>
<dbReference type="InterPro" id="IPR036220">
    <property type="entry name" value="UDP-Glc/GDP-Man_DH_C_sf"/>
</dbReference>
<dbReference type="EMBL" id="FTMI01000003">
    <property type="protein sequence ID" value="SIQ27097.1"/>
    <property type="molecule type" value="Genomic_DNA"/>
</dbReference>
<dbReference type="NCBIfam" id="TIGR03026">
    <property type="entry name" value="NDP-sugDHase"/>
    <property type="match status" value="1"/>
</dbReference>
<evidence type="ECO:0000256" key="4">
    <source>
        <dbReference type="PIRNR" id="PIRNR000124"/>
    </source>
</evidence>
<gene>
    <name evidence="6" type="ORF">SAMN05518682_1870</name>
</gene>
<dbReference type="SUPFAM" id="SSF48179">
    <property type="entry name" value="6-phosphogluconate dehydrogenase C-terminal domain-like"/>
    <property type="match status" value="1"/>
</dbReference>
<dbReference type="Pfam" id="PF03721">
    <property type="entry name" value="UDPG_MGDP_dh_N"/>
    <property type="match status" value="1"/>
</dbReference>
<dbReference type="GO" id="GO:0016628">
    <property type="term" value="F:oxidoreductase activity, acting on the CH-CH group of donors, NAD or NADP as acceptor"/>
    <property type="evidence" value="ECO:0007669"/>
    <property type="project" value="InterPro"/>
</dbReference>
<keyword evidence="2" id="KW-0560">Oxidoreductase</keyword>
<dbReference type="PANTHER" id="PTHR43491">
    <property type="entry name" value="UDP-N-ACETYL-D-MANNOSAMINE DEHYDROGENASE"/>
    <property type="match status" value="1"/>
</dbReference>
<dbReference type="GO" id="GO:0051287">
    <property type="term" value="F:NAD binding"/>
    <property type="evidence" value="ECO:0007669"/>
    <property type="project" value="InterPro"/>
</dbReference>
<comment type="similarity">
    <text evidence="1 4">Belongs to the UDP-glucose/GDP-mannose dehydrogenase family.</text>
</comment>
<dbReference type="SMART" id="SM00984">
    <property type="entry name" value="UDPG_MGDP_dh_C"/>
    <property type="match status" value="1"/>
</dbReference>
<keyword evidence="7" id="KW-1185">Reference proteome</keyword>
<dbReference type="PANTHER" id="PTHR43491:SF2">
    <property type="entry name" value="UDP-N-ACETYL-D-MANNOSAMINE DEHYDROGENASE"/>
    <property type="match status" value="1"/>
</dbReference>
<feature type="domain" description="UDP-glucose/GDP-mannose dehydrogenase C-terminal" evidence="5">
    <location>
        <begin position="320"/>
        <end position="400"/>
    </location>
</feature>
<keyword evidence="3" id="KW-0520">NAD</keyword>
<evidence type="ECO:0000256" key="1">
    <source>
        <dbReference type="ARBA" id="ARBA00006601"/>
    </source>
</evidence>
<dbReference type="InterPro" id="IPR017476">
    <property type="entry name" value="UDP-Glc/GDP-Man"/>
</dbReference>
<evidence type="ECO:0000259" key="5">
    <source>
        <dbReference type="SMART" id="SM00984"/>
    </source>
</evidence>
<dbReference type="Proteomes" id="UP000186235">
    <property type="component" value="Unassembled WGS sequence"/>
</dbReference>
<dbReference type="InterPro" id="IPR014027">
    <property type="entry name" value="UDP-Glc/GDP-Man_DH_C"/>
</dbReference>
<evidence type="ECO:0000256" key="2">
    <source>
        <dbReference type="ARBA" id="ARBA00023002"/>
    </source>
</evidence>
<dbReference type="RefSeq" id="WP_076404763.1">
    <property type="nucleotide sequence ID" value="NZ_FTMI01000003.1"/>
</dbReference>
<evidence type="ECO:0000313" key="6">
    <source>
        <dbReference type="EMBL" id="SIQ27097.1"/>
    </source>
</evidence>
<proteinExistence type="inferred from homology"/>
<dbReference type="PIRSF" id="PIRSF000124">
    <property type="entry name" value="UDPglc_GDPman_dh"/>
    <property type="match status" value="1"/>
</dbReference>
<dbReference type="GO" id="GO:0000271">
    <property type="term" value="P:polysaccharide biosynthetic process"/>
    <property type="evidence" value="ECO:0007669"/>
    <property type="project" value="InterPro"/>
</dbReference>
<sequence>MSALLDTASGPVESGPTLRKVAVVGLGYVGRPLALELYRHGHHVVGYDLTAGRRTQAARDAATVTPREGARFRTVRSPAALRGCDAFVVAVPTPVGDDDRPDLSAVEAACRDVGGALAPGSLVSFESTVHPGVTRGVCVPILEERSGLVAGRDFHVAFSPERIAPGEVGLTEVVKVVGGLDEASSRAAWDLYEPVVAAGLVAVSSLEAAELTKLVENGQRDVNIAFMNEVNEYAHALGVDLAEVLAACRTKWSFKDFRPGLVGGHCIAVDPYYLLDHAASIGVDMTATASARATNARYHQRLADRIEALVAGRGERPRVVVYGTTYKPDVDDTRNSGPLRLAAHLREREFDVTTLDRLVDDPAHVAAVLAGPRSSRLVVVAVVHAAHRARLAGDLDVLAGEDGLVVSLTPAAGRDVVPERLELTALL</sequence>
<dbReference type="InterPro" id="IPR036291">
    <property type="entry name" value="NAD(P)-bd_dom_sf"/>
</dbReference>
<dbReference type="PIRSF" id="PIRSF500136">
    <property type="entry name" value="UDP_ManNAc_DH"/>
    <property type="match status" value="1"/>
</dbReference>
<dbReference type="Pfam" id="PF00984">
    <property type="entry name" value="UDPG_MGDP_dh"/>
    <property type="match status" value="1"/>
</dbReference>
<dbReference type="InterPro" id="IPR008927">
    <property type="entry name" value="6-PGluconate_DH-like_C_sf"/>
</dbReference>
<evidence type="ECO:0000313" key="7">
    <source>
        <dbReference type="Proteomes" id="UP000186235"/>
    </source>
</evidence>
<dbReference type="InterPro" id="IPR014026">
    <property type="entry name" value="UDP-Glc/GDP-Man_DH_dimer"/>
</dbReference>
<dbReference type="AlphaFoldDB" id="A0A1N6RE41"/>
<dbReference type="Gene3D" id="3.40.50.720">
    <property type="entry name" value="NAD(P)-binding Rossmann-like Domain"/>
    <property type="match status" value="2"/>
</dbReference>
<reference evidence="7" key="1">
    <citation type="submission" date="2017-01" db="EMBL/GenBank/DDBJ databases">
        <authorList>
            <person name="Varghese N."/>
            <person name="Submissions S."/>
        </authorList>
    </citation>
    <scope>NUCLEOTIDE SEQUENCE [LARGE SCALE GENOMIC DNA]</scope>
    <source>
        <strain evidence="7">3bp</strain>
    </source>
</reference>
<name>A0A1N6RE41_9MICO</name>
<dbReference type="SUPFAM" id="SSF51735">
    <property type="entry name" value="NAD(P)-binding Rossmann-fold domains"/>
    <property type="match status" value="1"/>
</dbReference>